<dbReference type="EMBL" id="BSEC01000001">
    <property type="protein sequence ID" value="GLI92567.1"/>
    <property type="molecule type" value="Genomic_DNA"/>
</dbReference>
<gene>
    <name evidence="2" type="ORF">LMG27198_15590</name>
</gene>
<feature type="domain" description="Polymerase nucleotidyl transferase" evidence="1">
    <location>
        <begin position="8"/>
        <end position="48"/>
    </location>
</feature>
<name>A0A9W6GT25_9HYPH</name>
<evidence type="ECO:0000313" key="2">
    <source>
        <dbReference type="EMBL" id="GLI92567.1"/>
    </source>
</evidence>
<dbReference type="SUPFAM" id="SSF81301">
    <property type="entry name" value="Nucleotidyltransferase"/>
    <property type="match status" value="1"/>
</dbReference>
<protein>
    <recommendedName>
        <fullName evidence="1">Polymerase nucleotidyl transferase domain-containing protein</fullName>
    </recommendedName>
</protein>
<sequence length="139" mass="15567">MALKHDLRKYIELLIQQELAISEVYLFGSRAYGTGSFRSDCDLIVRSAPIRPTKSSALRTFAIEHCPALDFFLCTEARAISAANDSSVHAADLATLIDKLDATPLWTREGGFVDFAFRDTGDWTFDVAEVVHFKMTTMR</sequence>
<comment type="caution">
    <text evidence="2">The sequence shown here is derived from an EMBL/GenBank/DDBJ whole genome shotgun (WGS) entry which is preliminary data.</text>
</comment>
<dbReference type="InterPro" id="IPR043519">
    <property type="entry name" value="NT_sf"/>
</dbReference>
<evidence type="ECO:0000313" key="3">
    <source>
        <dbReference type="Proteomes" id="UP001144323"/>
    </source>
</evidence>
<dbReference type="Gene3D" id="3.30.460.10">
    <property type="entry name" value="Beta Polymerase, domain 2"/>
    <property type="match status" value="1"/>
</dbReference>
<accession>A0A9W6GT25</accession>
<organism evidence="2 3">
    <name type="scientific">Methylocystis echinoides</name>
    <dbReference type="NCBI Taxonomy" id="29468"/>
    <lineage>
        <taxon>Bacteria</taxon>
        <taxon>Pseudomonadati</taxon>
        <taxon>Pseudomonadota</taxon>
        <taxon>Alphaproteobacteria</taxon>
        <taxon>Hyphomicrobiales</taxon>
        <taxon>Methylocystaceae</taxon>
        <taxon>Methylocystis</taxon>
    </lineage>
</organism>
<dbReference type="InterPro" id="IPR002934">
    <property type="entry name" value="Polymerase_NTP_transf_dom"/>
</dbReference>
<keyword evidence="3" id="KW-1185">Reference proteome</keyword>
<dbReference type="RefSeq" id="WP_281801862.1">
    <property type="nucleotide sequence ID" value="NZ_BSEC01000001.1"/>
</dbReference>
<reference evidence="2" key="1">
    <citation type="journal article" date="2023" name="Int. J. Syst. Evol. Microbiol.">
        <title>Methylocystis iwaonis sp. nov., a type II methane-oxidizing bacterium from surface soil of a rice paddy field in Japan, and emended description of the genus Methylocystis (ex Whittenbury et al. 1970) Bowman et al. 1993.</title>
        <authorList>
            <person name="Kaise H."/>
            <person name="Sawadogo J.B."/>
            <person name="Alam M.S."/>
            <person name="Ueno C."/>
            <person name="Dianou D."/>
            <person name="Shinjo R."/>
            <person name="Asakawa S."/>
        </authorList>
    </citation>
    <scope>NUCLEOTIDE SEQUENCE</scope>
    <source>
        <strain evidence="2">LMG27198</strain>
    </source>
</reference>
<dbReference type="AlphaFoldDB" id="A0A9W6GT25"/>
<proteinExistence type="predicted"/>
<dbReference type="Pfam" id="PF01909">
    <property type="entry name" value="NTP_transf_2"/>
    <property type="match status" value="1"/>
</dbReference>
<dbReference type="GO" id="GO:0016779">
    <property type="term" value="F:nucleotidyltransferase activity"/>
    <property type="evidence" value="ECO:0007669"/>
    <property type="project" value="InterPro"/>
</dbReference>
<evidence type="ECO:0000259" key="1">
    <source>
        <dbReference type="Pfam" id="PF01909"/>
    </source>
</evidence>
<dbReference type="Proteomes" id="UP001144323">
    <property type="component" value="Unassembled WGS sequence"/>
</dbReference>